<dbReference type="InterPro" id="IPR036291">
    <property type="entry name" value="NAD(P)-bd_dom_sf"/>
</dbReference>
<sequence>MPSVIVITGGASGIGKTTAEILAKQFPNKTIIITSRSQHSLDEAKATIGQNAEGYQLELTDPASVAAFAQTISSKIETNTWTVAAFIHNAGMIGNFEKSKAGIEKTFHANHLGVFQLNSLIFPALLKSAKVEPCRIIVVSSELHDPVVAKTVHMPFPTFRDPEELTFQNSPDGKGYAVGVAYASSKLCNVLFTYELVKRLPRDSGITVNAFTPGWIPGTGLARNTGVIARSVDSILSPFFSRKLQRSCASLASIATDVQWKDVNGKYLEMGVDKKSSDLSYDAALQTRLWQFSENLIAKF</sequence>
<dbReference type="AlphaFoldDB" id="A0AAD5T8C4"/>
<keyword evidence="4" id="KW-1185">Reference proteome</keyword>
<comment type="similarity">
    <text evidence="1">Belongs to the short-chain dehydrogenases/reductases (SDR) family.</text>
</comment>
<accession>A0AAD5T8C4</accession>
<keyword evidence="2" id="KW-0560">Oxidoreductase</keyword>
<dbReference type="PRINTS" id="PR00081">
    <property type="entry name" value="GDHRDH"/>
</dbReference>
<protein>
    <submittedName>
        <fullName evidence="3">Uncharacterized protein</fullName>
    </submittedName>
</protein>
<evidence type="ECO:0000256" key="1">
    <source>
        <dbReference type="ARBA" id="ARBA00006484"/>
    </source>
</evidence>
<dbReference type="Proteomes" id="UP001211907">
    <property type="component" value="Unassembled WGS sequence"/>
</dbReference>
<dbReference type="PANTHER" id="PTHR24320:SF152">
    <property type="entry name" value="SHORT-CHAIN DEHYDROGENASE_REDUCTASE FAMILY PROTEIN"/>
    <property type="match status" value="1"/>
</dbReference>
<evidence type="ECO:0000313" key="3">
    <source>
        <dbReference type="EMBL" id="KAJ3132075.1"/>
    </source>
</evidence>
<organism evidence="3 4">
    <name type="scientific">Physocladia obscura</name>
    <dbReference type="NCBI Taxonomy" id="109957"/>
    <lineage>
        <taxon>Eukaryota</taxon>
        <taxon>Fungi</taxon>
        <taxon>Fungi incertae sedis</taxon>
        <taxon>Chytridiomycota</taxon>
        <taxon>Chytridiomycota incertae sedis</taxon>
        <taxon>Chytridiomycetes</taxon>
        <taxon>Chytridiales</taxon>
        <taxon>Chytriomycetaceae</taxon>
        <taxon>Physocladia</taxon>
    </lineage>
</organism>
<dbReference type="InterPro" id="IPR002347">
    <property type="entry name" value="SDR_fam"/>
</dbReference>
<comment type="caution">
    <text evidence="3">The sequence shown here is derived from an EMBL/GenBank/DDBJ whole genome shotgun (WGS) entry which is preliminary data.</text>
</comment>
<name>A0AAD5T8C4_9FUNG</name>
<dbReference type="PANTHER" id="PTHR24320">
    <property type="entry name" value="RETINOL DEHYDROGENASE"/>
    <property type="match status" value="1"/>
</dbReference>
<proteinExistence type="inferred from homology"/>
<reference evidence="3" key="1">
    <citation type="submission" date="2020-05" db="EMBL/GenBank/DDBJ databases">
        <title>Phylogenomic resolution of chytrid fungi.</title>
        <authorList>
            <person name="Stajich J.E."/>
            <person name="Amses K."/>
            <person name="Simmons R."/>
            <person name="Seto K."/>
            <person name="Myers J."/>
            <person name="Bonds A."/>
            <person name="Quandt C.A."/>
            <person name="Barry K."/>
            <person name="Liu P."/>
            <person name="Grigoriev I."/>
            <person name="Longcore J.E."/>
            <person name="James T.Y."/>
        </authorList>
    </citation>
    <scope>NUCLEOTIDE SEQUENCE</scope>
    <source>
        <strain evidence="3">JEL0513</strain>
    </source>
</reference>
<dbReference type="Pfam" id="PF00106">
    <property type="entry name" value="adh_short"/>
    <property type="match status" value="1"/>
</dbReference>
<gene>
    <name evidence="3" type="ORF">HK100_005692</name>
</gene>
<dbReference type="Gene3D" id="3.40.50.720">
    <property type="entry name" value="NAD(P)-binding Rossmann-like Domain"/>
    <property type="match status" value="1"/>
</dbReference>
<dbReference type="GO" id="GO:0016491">
    <property type="term" value="F:oxidoreductase activity"/>
    <property type="evidence" value="ECO:0007669"/>
    <property type="project" value="UniProtKB-KW"/>
</dbReference>
<dbReference type="SUPFAM" id="SSF51735">
    <property type="entry name" value="NAD(P)-binding Rossmann-fold domains"/>
    <property type="match status" value="1"/>
</dbReference>
<evidence type="ECO:0000313" key="4">
    <source>
        <dbReference type="Proteomes" id="UP001211907"/>
    </source>
</evidence>
<dbReference type="EMBL" id="JADGJH010000265">
    <property type="protein sequence ID" value="KAJ3132075.1"/>
    <property type="molecule type" value="Genomic_DNA"/>
</dbReference>
<evidence type="ECO:0000256" key="2">
    <source>
        <dbReference type="ARBA" id="ARBA00023002"/>
    </source>
</evidence>